<gene>
    <name evidence="1" type="ORF">FB45DRAFT_958016</name>
</gene>
<organism evidence="1 2">
    <name type="scientific">Roridomyces roridus</name>
    <dbReference type="NCBI Taxonomy" id="1738132"/>
    <lineage>
        <taxon>Eukaryota</taxon>
        <taxon>Fungi</taxon>
        <taxon>Dikarya</taxon>
        <taxon>Basidiomycota</taxon>
        <taxon>Agaricomycotina</taxon>
        <taxon>Agaricomycetes</taxon>
        <taxon>Agaricomycetidae</taxon>
        <taxon>Agaricales</taxon>
        <taxon>Marasmiineae</taxon>
        <taxon>Mycenaceae</taxon>
        <taxon>Roridomyces</taxon>
    </lineage>
</organism>
<evidence type="ECO:0000313" key="1">
    <source>
        <dbReference type="EMBL" id="KAJ7604155.1"/>
    </source>
</evidence>
<dbReference type="EMBL" id="JARKIF010000115">
    <property type="protein sequence ID" value="KAJ7604155.1"/>
    <property type="molecule type" value="Genomic_DNA"/>
</dbReference>
<name>A0AAD7F671_9AGAR</name>
<reference evidence="1" key="1">
    <citation type="submission" date="2023-03" db="EMBL/GenBank/DDBJ databases">
        <title>Massive genome expansion in bonnet fungi (Mycena s.s.) driven by repeated elements and novel gene families across ecological guilds.</title>
        <authorList>
            <consortium name="Lawrence Berkeley National Laboratory"/>
            <person name="Harder C.B."/>
            <person name="Miyauchi S."/>
            <person name="Viragh M."/>
            <person name="Kuo A."/>
            <person name="Thoen E."/>
            <person name="Andreopoulos B."/>
            <person name="Lu D."/>
            <person name="Skrede I."/>
            <person name="Drula E."/>
            <person name="Henrissat B."/>
            <person name="Morin E."/>
            <person name="Kohler A."/>
            <person name="Barry K."/>
            <person name="LaButti K."/>
            <person name="Morin E."/>
            <person name="Salamov A."/>
            <person name="Lipzen A."/>
            <person name="Mereny Z."/>
            <person name="Hegedus B."/>
            <person name="Baldrian P."/>
            <person name="Stursova M."/>
            <person name="Weitz H."/>
            <person name="Taylor A."/>
            <person name="Grigoriev I.V."/>
            <person name="Nagy L.G."/>
            <person name="Martin F."/>
            <person name="Kauserud H."/>
        </authorList>
    </citation>
    <scope>NUCLEOTIDE SEQUENCE</scope>
    <source>
        <strain evidence="1">9284</strain>
    </source>
</reference>
<sequence>MEPETARFRVYRGTLAACSPVFKDMLSFPQPADAELVEGCSVVHLPDAPDEFTVFLKAIFLPDYFMPFPAKTEYAIIRGCLRLSHKYGVEHLHLRALVHFSSLFHTSLAQSDKAEYPYSESTGPLTQAKFSISLMDVIRGNAFNGETFHLSTQDQESFLRGLIQQIQFQPQASWDAFQTPSKSQIVQPLLVQFAAIDILGCFTDPVEIPNCSSAVRCLKGRLSAVNTVHQAASDYPSLPLFVWGEDDWEEFRENFCPTCLASLQATNRAKRQEFWDDLPKMYGLPPWEELEKMKVAAIGKFWFPSEV</sequence>
<dbReference type="Gene3D" id="3.30.710.10">
    <property type="entry name" value="Potassium Channel Kv1.1, Chain A"/>
    <property type="match status" value="1"/>
</dbReference>
<protein>
    <recommendedName>
        <fullName evidence="3">BTB domain-containing protein</fullName>
    </recommendedName>
</protein>
<dbReference type="InterPro" id="IPR011333">
    <property type="entry name" value="SKP1/BTB/POZ_sf"/>
</dbReference>
<proteinExistence type="predicted"/>
<accession>A0AAD7F671</accession>
<dbReference type="AlphaFoldDB" id="A0AAD7F671"/>
<dbReference type="Proteomes" id="UP001221142">
    <property type="component" value="Unassembled WGS sequence"/>
</dbReference>
<evidence type="ECO:0008006" key="3">
    <source>
        <dbReference type="Google" id="ProtNLM"/>
    </source>
</evidence>
<comment type="caution">
    <text evidence="1">The sequence shown here is derived from an EMBL/GenBank/DDBJ whole genome shotgun (WGS) entry which is preliminary data.</text>
</comment>
<evidence type="ECO:0000313" key="2">
    <source>
        <dbReference type="Proteomes" id="UP001221142"/>
    </source>
</evidence>
<keyword evidence="2" id="KW-1185">Reference proteome</keyword>